<keyword evidence="3" id="KW-0808">Transferase</keyword>
<dbReference type="GO" id="GO:0009401">
    <property type="term" value="P:phosphoenolpyruvate-dependent sugar phosphotransferase system"/>
    <property type="evidence" value="ECO:0007669"/>
    <property type="project" value="InterPro"/>
</dbReference>
<dbReference type="AlphaFoldDB" id="A0A376KNA0"/>
<dbReference type="GO" id="GO:0008982">
    <property type="term" value="F:protein-N(PI)-phosphohistidine-sugar phosphotransferase activity"/>
    <property type="evidence" value="ECO:0007669"/>
    <property type="project" value="InterPro"/>
</dbReference>
<reference evidence="3 4" key="1">
    <citation type="submission" date="2018-06" db="EMBL/GenBank/DDBJ databases">
        <authorList>
            <consortium name="Pathogen Informatics"/>
            <person name="Doyle S."/>
        </authorList>
    </citation>
    <scope>NUCLEOTIDE SEQUENCE [LARGE SCALE GENOMIC DNA]</scope>
    <source>
        <strain evidence="3 4">NCTC10418</strain>
    </source>
</reference>
<evidence type="ECO:0000313" key="4">
    <source>
        <dbReference type="Proteomes" id="UP000255460"/>
    </source>
</evidence>
<accession>A0A376KNA0</accession>
<dbReference type="EMBL" id="UFZQ01000001">
    <property type="protein sequence ID" value="STE84138.1"/>
    <property type="molecule type" value="Genomic_DNA"/>
</dbReference>
<dbReference type="Pfam" id="PF03612">
    <property type="entry name" value="EIIBC-GUT_N"/>
    <property type="match status" value="1"/>
</dbReference>
<dbReference type="InterPro" id="IPR004702">
    <property type="entry name" value="PTS_sorb_EIIBC"/>
</dbReference>
<gene>
    <name evidence="3" type="primary">srlE</name>
    <name evidence="3" type="ORF">NCTC10418_01811</name>
</gene>
<evidence type="ECO:0000259" key="2">
    <source>
        <dbReference type="PROSITE" id="PS51102"/>
    </source>
</evidence>
<dbReference type="GO" id="GO:0005886">
    <property type="term" value="C:plasma membrane"/>
    <property type="evidence" value="ECO:0007669"/>
    <property type="project" value="TreeGrafter"/>
</dbReference>
<dbReference type="PANTHER" id="PTHR39427">
    <property type="match status" value="1"/>
</dbReference>
<dbReference type="EC" id="2.7.1.-" evidence="3"/>
<sequence>MTHIRIEKGTGGWGGPLELKATPGKKIVYITAGTRPAIVDKLAQLTGWQAIDGFKEGEPAEAEIGVAVIDCGGTLRCGIYPKRRIPTINIHSTGKSGPAGAVHCGRYLCLWRKRRKHHCSG</sequence>
<organism evidence="3 4">
    <name type="scientific">Escherichia coli</name>
    <dbReference type="NCBI Taxonomy" id="562"/>
    <lineage>
        <taxon>Bacteria</taxon>
        <taxon>Pseudomonadati</taxon>
        <taxon>Pseudomonadota</taxon>
        <taxon>Gammaproteobacteria</taxon>
        <taxon>Enterobacterales</taxon>
        <taxon>Enterobacteriaceae</taxon>
        <taxon>Escherichia</taxon>
    </lineage>
</organism>
<dbReference type="InterPro" id="IPR011618">
    <property type="entry name" value="PTS_EIIBC_GUT_N"/>
</dbReference>
<evidence type="ECO:0000313" key="3">
    <source>
        <dbReference type="EMBL" id="STE84138.1"/>
    </source>
</evidence>
<dbReference type="PANTHER" id="PTHR39427:SF1">
    <property type="entry name" value="PTS SYSTEM GLUCITOL_SORBITOL-SPECIFIC EIIB COMPONENT"/>
    <property type="match status" value="1"/>
</dbReference>
<dbReference type="Proteomes" id="UP000255460">
    <property type="component" value="Unassembled WGS sequence"/>
</dbReference>
<feature type="modified residue" description="Phosphocysteine; by EIIA" evidence="1">
    <location>
        <position position="71"/>
    </location>
</feature>
<evidence type="ECO:0000256" key="1">
    <source>
        <dbReference type="PROSITE-ProRule" id="PRU00425"/>
    </source>
</evidence>
<protein>
    <submittedName>
        <fullName evidence="3">Glucitol/sorbitol-specific PTS system EIIB component</fullName>
        <ecNumber evidence="3">2.7.1.-</ecNumber>
    </submittedName>
</protein>
<name>A0A376KNA0_ECOLX</name>
<dbReference type="PROSITE" id="PS51102">
    <property type="entry name" value="PTS_EIIB_TYPE_5"/>
    <property type="match status" value="1"/>
</dbReference>
<proteinExistence type="predicted"/>
<feature type="domain" description="PTS EIIB type-5" evidence="2">
    <location>
        <begin position="1"/>
        <end position="121"/>
    </location>
</feature>